<sequence>MTEAQQPQKPEENAENTPTMPNENESSAVPEEEVQAASSAAPAPTSAPIVIEQKASGGKGLAVGALVLSLLGLGASGFLFVQGQNLLNTQKLQLEQELDKAGLGNSQNAVLLQNTLLRQEKIEQELAKISTMQQQSQQSLESVQRAYGELLKGRVNWLVDEVEVTLNLASQQLLLSGNIPVAINVLESLEQRLSRFEQPELLPIQQAVSQDLAALKNRPYLNIPATTLHLERLQNAIPSLPLLVDGTLKEGNTAPEPVSQAGNWWTRTVDSTVSLLKSMVEVRKLDNNDAMLIAPEQAYFVRENLRLYLLDARLALLQHNGEIYQNDLNAVEATVKQYYDVQSAATQAWLKELNELKNLEIRMIGDDVLKASISAVRTYQNNARTAMPVDLPAVEPRAASTPAATPVQAASSAAAQTPSQASQPAPKAASEAASAPAAAPAPAKSASQPETARKGGAV</sequence>
<dbReference type="EMBL" id="AEWV01000015">
    <property type="protein sequence ID" value="EGC17658.1"/>
    <property type="molecule type" value="Genomic_DNA"/>
</dbReference>
<feature type="region of interest" description="Disordered" evidence="1">
    <location>
        <begin position="1"/>
        <end position="45"/>
    </location>
</feature>
<feature type="compositionally biased region" description="Polar residues" evidence="1">
    <location>
        <begin position="15"/>
        <end position="24"/>
    </location>
</feature>
<feature type="region of interest" description="Disordered" evidence="1">
    <location>
        <begin position="397"/>
        <end position="458"/>
    </location>
</feature>
<feature type="compositionally biased region" description="Low complexity" evidence="1">
    <location>
        <begin position="25"/>
        <end position="45"/>
    </location>
</feature>
<dbReference type="HOGENOM" id="CLU_036381_3_0_4"/>
<keyword evidence="3" id="KW-0808">Transferase</keyword>
<dbReference type="Pfam" id="PF04375">
    <property type="entry name" value="HemX"/>
    <property type="match status" value="1"/>
</dbReference>
<dbReference type="STRING" id="888741.HMPREF9098_0984"/>
<dbReference type="Proteomes" id="UP000004088">
    <property type="component" value="Unassembled WGS sequence"/>
</dbReference>
<evidence type="ECO:0000313" key="3">
    <source>
        <dbReference type="EMBL" id="EGC17658.1"/>
    </source>
</evidence>
<dbReference type="InterPro" id="IPR007470">
    <property type="entry name" value="HemX"/>
</dbReference>
<dbReference type="PANTHER" id="PTHR38043">
    <property type="entry name" value="PROTEIN HEMX"/>
    <property type="match status" value="1"/>
</dbReference>
<dbReference type="EC" id="2.1.1.107" evidence="3"/>
<dbReference type="GO" id="GO:0004851">
    <property type="term" value="F:uroporphyrin-III C-methyltransferase activity"/>
    <property type="evidence" value="ECO:0007669"/>
    <property type="project" value="UniProtKB-EC"/>
</dbReference>
<keyword evidence="2" id="KW-0812">Transmembrane</keyword>
<dbReference type="AlphaFoldDB" id="F0EYQ0"/>
<keyword evidence="4" id="KW-1185">Reference proteome</keyword>
<dbReference type="GO" id="GO:0032259">
    <property type="term" value="P:methylation"/>
    <property type="evidence" value="ECO:0007669"/>
    <property type="project" value="UniProtKB-KW"/>
</dbReference>
<feature type="compositionally biased region" description="Low complexity" evidence="1">
    <location>
        <begin position="398"/>
        <end position="449"/>
    </location>
</feature>
<evidence type="ECO:0000313" key="4">
    <source>
        <dbReference type="Proteomes" id="UP000004088"/>
    </source>
</evidence>
<name>F0EYQ0_9NEIS</name>
<dbReference type="PANTHER" id="PTHR38043:SF1">
    <property type="entry name" value="PROTEIN HEMX"/>
    <property type="match status" value="1"/>
</dbReference>
<comment type="caution">
    <text evidence="3">The sequence shown here is derived from an EMBL/GenBank/DDBJ whole genome shotgun (WGS) entry which is preliminary data.</text>
</comment>
<keyword evidence="2" id="KW-1133">Transmembrane helix</keyword>
<reference evidence="3 4" key="1">
    <citation type="submission" date="2011-01" db="EMBL/GenBank/DDBJ databases">
        <authorList>
            <person name="Muzny D."/>
            <person name="Qin X."/>
            <person name="Deng J."/>
            <person name="Jiang H."/>
            <person name="Liu Y."/>
            <person name="Qu J."/>
            <person name="Song X.-Z."/>
            <person name="Zhang L."/>
            <person name="Thornton R."/>
            <person name="Coyle M."/>
            <person name="Francisco L."/>
            <person name="Jackson L."/>
            <person name="Javaid M."/>
            <person name="Korchina V."/>
            <person name="Kovar C."/>
            <person name="Mata R."/>
            <person name="Mathew T."/>
            <person name="Ngo R."/>
            <person name="Nguyen L."/>
            <person name="Nguyen N."/>
            <person name="Okwuonu G."/>
            <person name="Ongeri F."/>
            <person name="Pham C."/>
            <person name="Simmons D."/>
            <person name="Wilczek-Boney K."/>
            <person name="Hale W."/>
            <person name="Jakkamsetti A."/>
            <person name="Pham P."/>
            <person name="Ruth R."/>
            <person name="San Lucas F."/>
            <person name="Warren J."/>
            <person name="Zhang J."/>
            <person name="Zhao Z."/>
            <person name="Zhou C."/>
            <person name="Zhu D."/>
            <person name="Lee S."/>
            <person name="Bess C."/>
            <person name="Blankenburg K."/>
            <person name="Forbes L."/>
            <person name="Fu Q."/>
            <person name="Gubbala S."/>
            <person name="Hirani K."/>
            <person name="Jayaseelan J.C."/>
            <person name="Lara F."/>
            <person name="Munidasa M."/>
            <person name="Palculict T."/>
            <person name="Patil S."/>
            <person name="Pu L.-L."/>
            <person name="Saada N."/>
            <person name="Tang L."/>
            <person name="Weissenberger G."/>
            <person name="Zhu Y."/>
            <person name="Hemphill L."/>
            <person name="Shang Y."/>
            <person name="Youmans B."/>
            <person name="Ayvaz T."/>
            <person name="Ross M."/>
            <person name="Santibanez J."/>
            <person name="Aqrawi P."/>
            <person name="Gross S."/>
            <person name="Joshi V."/>
            <person name="Fowler G."/>
            <person name="Nazareth L."/>
            <person name="Reid J."/>
            <person name="Worley K."/>
            <person name="Petrosino J."/>
            <person name="Highlander S."/>
            <person name="Gibbs R."/>
        </authorList>
    </citation>
    <scope>NUCLEOTIDE SEQUENCE [LARGE SCALE GENOMIC DNA]</scope>
    <source>
        <strain evidence="3 4">ATCC 33394</strain>
    </source>
</reference>
<evidence type="ECO:0000256" key="1">
    <source>
        <dbReference type="SAM" id="MobiDB-lite"/>
    </source>
</evidence>
<gene>
    <name evidence="3" type="primary">hemX</name>
    <name evidence="3" type="ORF">HMPREF9098_0984</name>
</gene>
<keyword evidence="2" id="KW-0472">Membrane</keyword>
<feature type="transmembrane region" description="Helical" evidence="2">
    <location>
        <begin position="61"/>
        <end position="81"/>
    </location>
</feature>
<protein>
    <submittedName>
        <fullName evidence="3">HemX</fullName>
        <ecNumber evidence="3">2.1.1.107</ecNumber>
    </submittedName>
</protein>
<dbReference type="RefSeq" id="WP_003782368.1">
    <property type="nucleotide sequence ID" value="NZ_GL870929.1"/>
</dbReference>
<organism evidence="3 4">
    <name type="scientific">Kingella denitrificans ATCC 33394</name>
    <dbReference type="NCBI Taxonomy" id="888741"/>
    <lineage>
        <taxon>Bacteria</taxon>
        <taxon>Pseudomonadati</taxon>
        <taxon>Pseudomonadota</taxon>
        <taxon>Betaproteobacteria</taxon>
        <taxon>Neisseriales</taxon>
        <taxon>Neisseriaceae</taxon>
        <taxon>Kingella</taxon>
    </lineage>
</organism>
<evidence type="ECO:0000256" key="2">
    <source>
        <dbReference type="SAM" id="Phobius"/>
    </source>
</evidence>
<keyword evidence="3" id="KW-0489">Methyltransferase</keyword>
<accession>F0EYQ0</accession>
<proteinExistence type="predicted"/>